<evidence type="ECO:0000313" key="2">
    <source>
        <dbReference type="Proteomes" id="UP000217790"/>
    </source>
</evidence>
<accession>A0A2H3E8K9</accession>
<evidence type="ECO:0000313" key="1">
    <source>
        <dbReference type="EMBL" id="PBK95986.1"/>
    </source>
</evidence>
<proteinExistence type="predicted"/>
<dbReference type="EMBL" id="KZ293651">
    <property type="protein sequence ID" value="PBK95986.1"/>
    <property type="molecule type" value="Genomic_DNA"/>
</dbReference>
<keyword evidence="2" id="KW-1185">Reference proteome</keyword>
<dbReference type="InParanoid" id="A0A2H3E8K9"/>
<protein>
    <recommendedName>
        <fullName evidence="3">Protein kinase domain-containing protein</fullName>
    </recommendedName>
</protein>
<sequence>MPQYDGKLEEMLVGNNKKADNIVSSQLNDATKPLSPPEAALPRVSISSAKKCVVRCIWPRDPKGPAMAAGQLPHGKVAGNNQRNWGATLNDFYWVQRIPEVPSALTRMSGSRLAAWMKETGEVEYAKEEIEWAEAEDQPREIFPCDVGRLLEDRDPSIFASRPLEHLDVFSRTESDEKILSQARHPENKAYPFQQRIPFHLLPQKLIVHDEGDTLRVSKGDPPFNLSPRKKIHVYRLHLSSHAKERALRQRAVVQKKHAAANSEGGMLFVPSSLEPPNPSPSSYMGPDSKAIFAKFPKKPEPPLSTPEAHLYLSSQRIIGRGHHSAVYSAEWEIPLTWLPSFRPRVCEQCASLALLEKLKKDMPDVEVDETEYVGKQISTFLNELARRSATTGFLHEDTSKTKMRCGGLVRQIDIDVQWQGPGTYCRHETYRSNKTTFRTLVSAKLSIKRDDHLKQEAKNYQKFPTHFFQHWNGYNIVPPLHDPTPIGAVVPQFFGYYVPEKSDGDQGYLSPILLLEDCGTPIDVEALDIDDRQECASLLFRFHNEGWLHGSVYARNIVMQHGDIQDWPAYKRHSDRRFRLIDFGRSEKGETTIESWTAQQLLMVGNCERVGELRKTTGYRVRRRSMTR</sequence>
<organism evidence="1 2">
    <name type="scientific">Armillaria gallica</name>
    <name type="common">Bulbous honey fungus</name>
    <name type="synonym">Armillaria bulbosa</name>
    <dbReference type="NCBI Taxonomy" id="47427"/>
    <lineage>
        <taxon>Eukaryota</taxon>
        <taxon>Fungi</taxon>
        <taxon>Dikarya</taxon>
        <taxon>Basidiomycota</taxon>
        <taxon>Agaricomycotina</taxon>
        <taxon>Agaricomycetes</taxon>
        <taxon>Agaricomycetidae</taxon>
        <taxon>Agaricales</taxon>
        <taxon>Marasmiineae</taxon>
        <taxon>Physalacriaceae</taxon>
        <taxon>Armillaria</taxon>
    </lineage>
</organism>
<dbReference type="Proteomes" id="UP000217790">
    <property type="component" value="Unassembled WGS sequence"/>
</dbReference>
<name>A0A2H3E8K9_ARMGA</name>
<dbReference type="AlphaFoldDB" id="A0A2H3E8K9"/>
<gene>
    <name evidence="1" type="ORF">ARMGADRAFT_755959</name>
</gene>
<evidence type="ECO:0008006" key="3">
    <source>
        <dbReference type="Google" id="ProtNLM"/>
    </source>
</evidence>
<reference evidence="2" key="1">
    <citation type="journal article" date="2017" name="Nat. Ecol. Evol.">
        <title>Genome expansion and lineage-specific genetic innovations in the forest pathogenic fungi Armillaria.</title>
        <authorList>
            <person name="Sipos G."/>
            <person name="Prasanna A.N."/>
            <person name="Walter M.C."/>
            <person name="O'Connor E."/>
            <person name="Balint B."/>
            <person name="Krizsan K."/>
            <person name="Kiss B."/>
            <person name="Hess J."/>
            <person name="Varga T."/>
            <person name="Slot J."/>
            <person name="Riley R."/>
            <person name="Boka B."/>
            <person name="Rigling D."/>
            <person name="Barry K."/>
            <person name="Lee J."/>
            <person name="Mihaltcheva S."/>
            <person name="LaButti K."/>
            <person name="Lipzen A."/>
            <person name="Waldron R."/>
            <person name="Moloney N.M."/>
            <person name="Sperisen C."/>
            <person name="Kredics L."/>
            <person name="Vagvoelgyi C."/>
            <person name="Patrignani A."/>
            <person name="Fitzpatrick D."/>
            <person name="Nagy I."/>
            <person name="Doyle S."/>
            <person name="Anderson J.B."/>
            <person name="Grigoriev I.V."/>
            <person name="Gueldener U."/>
            <person name="Muensterkoetter M."/>
            <person name="Nagy L.G."/>
        </authorList>
    </citation>
    <scope>NUCLEOTIDE SEQUENCE [LARGE SCALE GENOMIC DNA]</scope>
    <source>
        <strain evidence="2">Ar21-2</strain>
    </source>
</reference>
<dbReference type="OrthoDB" id="5327923at2759"/>
<dbReference type="STRING" id="47427.A0A2H3E8K9"/>